<keyword evidence="11" id="KW-1185">Reference proteome</keyword>
<keyword evidence="5" id="KW-0539">Nucleus</keyword>
<comment type="subcellular location">
    <subcellularLocation>
        <location evidence="1">Nucleus</location>
    </subcellularLocation>
</comment>
<name>A0A550C7L3_9AGAR</name>
<comment type="similarity">
    <text evidence="2">Belongs to the NASP family.</text>
</comment>
<keyword evidence="7" id="KW-0175">Coiled coil</keyword>
<dbReference type="InterPro" id="IPR019734">
    <property type="entry name" value="TPR_rpt"/>
</dbReference>
<keyword evidence="4 6" id="KW-0802">TPR repeat</keyword>
<feature type="region of interest" description="Disordered" evidence="8">
    <location>
        <begin position="265"/>
        <end position="301"/>
    </location>
</feature>
<feature type="repeat" description="TPR" evidence="6">
    <location>
        <begin position="181"/>
        <end position="214"/>
    </location>
</feature>
<feature type="domain" description="Tetratricopeptide SHNi-TPR" evidence="9">
    <location>
        <begin position="181"/>
        <end position="216"/>
    </location>
</feature>
<feature type="compositionally biased region" description="Acidic residues" evidence="8">
    <location>
        <begin position="134"/>
        <end position="148"/>
    </location>
</feature>
<evidence type="ECO:0000256" key="6">
    <source>
        <dbReference type="PROSITE-ProRule" id="PRU00339"/>
    </source>
</evidence>
<dbReference type="InterPro" id="IPR051730">
    <property type="entry name" value="NASP-like"/>
</dbReference>
<evidence type="ECO:0000256" key="4">
    <source>
        <dbReference type="ARBA" id="ARBA00022803"/>
    </source>
</evidence>
<evidence type="ECO:0000313" key="10">
    <source>
        <dbReference type="EMBL" id="TRM60800.1"/>
    </source>
</evidence>
<feature type="coiled-coil region" evidence="7">
    <location>
        <begin position="304"/>
        <end position="331"/>
    </location>
</feature>
<evidence type="ECO:0000256" key="8">
    <source>
        <dbReference type="SAM" id="MobiDB-lite"/>
    </source>
</evidence>
<dbReference type="EMBL" id="VDMD01000020">
    <property type="protein sequence ID" value="TRM60800.1"/>
    <property type="molecule type" value="Genomic_DNA"/>
</dbReference>
<dbReference type="PANTHER" id="PTHR15081:SF1">
    <property type="entry name" value="NUCLEAR AUTOANTIGENIC SPERM PROTEIN"/>
    <property type="match status" value="1"/>
</dbReference>
<evidence type="ECO:0000313" key="11">
    <source>
        <dbReference type="Proteomes" id="UP000320762"/>
    </source>
</evidence>
<dbReference type="InterPro" id="IPR011990">
    <property type="entry name" value="TPR-like_helical_dom_sf"/>
</dbReference>
<dbReference type="InterPro" id="IPR019544">
    <property type="entry name" value="Tetratricopeptide_SHNi-TPR_dom"/>
</dbReference>
<accession>A0A550C7L3</accession>
<feature type="region of interest" description="Disordered" evidence="8">
    <location>
        <begin position="78"/>
        <end position="103"/>
    </location>
</feature>
<dbReference type="PROSITE" id="PS50005">
    <property type="entry name" value="TPR"/>
    <property type="match status" value="1"/>
</dbReference>
<sequence length="395" mass="42364">MSAFQSTSEQPQPTLESAVDNAKRAFALKKYEEAVDHYATALEIAIEQYPEDALEVADLHFAYGKALLENAISNSGVLGKAEPEGEKDDEPAPSGGFLSFSGDAEDADEDGAVDLFAQAAKEVARADAAQAEGEAAEDEEEDDDAEPEDDFNAAWEVLEVARSIYDKRVTAGDDTLRLKLAETYISLGDVSLETEKFDQAILDYEEGAKLKDDLLPLSSRQLAEAHYKLSMVLDMTSGRLSDAIRHAELALKSLESRQADLKEALEKGEYGKPAPAAPTTDAKGKGKASAAPAVGEPPISTLPKTAIEAELKDLESLLEDLGLKVDELKTSPNDGLAASAPELAQAALEKELNGATASGISAAMPGWSRRKRSLLLLHPRSHPAPHPERGKRRRS</sequence>
<dbReference type="OrthoDB" id="5587616at2759"/>
<reference evidence="10 11" key="1">
    <citation type="journal article" date="2019" name="New Phytol.">
        <title>Comparative genomics reveals unique wood-decay strategies and fruiting body development in the Schizophyllaceae.</title>
        <authorList>
            <person name="Almasi E."/>
            <person name="Sahu N."/>
            <person name="Krizsan K."/>
            <person name="Balint B."/>
            <person name="Kovacs G.M."/>
            <person name="Kiss B."/>
            <person name="Cseklye J."/>
            <person name="Drula E."/>
            <person name="Henrissat B."/>
            <person name="Nagy I."/>
            <person name="Chovatia M."/>
            <person name="Adam C."/>
            <person name="LaButti K."/>
            <person name="Lipzen A."/>
            <person name="Riley R."/>
            <person name="Grigoriev I.V."/>
            <person name="Nagy L.G."/>
        </authorList>
    </citation>
    <scope>NUCLEOTIDE SEQUENCE [LARGE SCALE GENOMIC DNA]</scope>
    <source>
        <strain evidence="10 11">NL-1724</strain>
    </source>
</reference>
<dbReference type="GO" id="GO:0042393">
    <property type="term" value="F:histone binding"/>
    <property type="evidence" value="ECO:0007669"/>
    <property type="project" value="TreeGrafter"/>
</dbReference>
<evidence type="ECO:0000256" key="2">
    <source>
        <dbReference type="ARBA" id="ARBA00008402"/>
    </source>
</evidence>
<dbReference type="GO" id="GO:0006335">
    <property type="term" value="P:DNA replication-dependent chromatin assembly"/>
    <property type="evidence" value="ECO:0007669"/>
    <property type="project" value="TreeGrafter"/>
</dbReference>
<proteinExistence type="inferred from homology"/>
<dbReference type="Gene3D" id="1.25.40.10">
    <property type="entry name" value="Tetratricopeptide repeat domain"/>
    <property type="match status" value="1"/>
</dbReference>
<dbReference type="STRING" id="97359.A0A550C7L3"/>
<evidence type="ECO:0000259" key="9">
    <source>
        <dbReference type="Pfam" id="PF10516"/>
    </source>
</evidence>
<keyword evidence="3" id="KW-0677">Repeat</keyword>
<dbReference type="GO" id="GO:0005654">
    <property type="term" value="C:nucleoplasm"/>
    <property type="evidence" value="ECO:0007669"/>
    <property type="project" value="TreeGrafter"/>
</dbReference>
<dbReference type="AlphaFoldDB" id="A0A550C7L3"/>
<gene>
    <name evidence="10" type="ORF">BD626DRAFT_122308</name>
</gene>
<dbReference type="PANTHER" id="PTHR15081">
    <property type="entry name" value="NUCLEAR AUTOANTIGENIC SPERM PROTEIN NASP -RELATED"/>
    <property type="match status" value="1"/>
</dbReference>
<comment type="caution">
    <text evidence="10">The sequence shown here is derived from an EMBL/GenBank/DDBJ whole genome shotgun (WGS) entry which is preliminary data.</text>
</comment>
<dbReference type="SUPFAM" id="SSF48452">
    <property type="entry name" value="TPR-like"/>
    <property type="match status" value="1"/>
</dbReference>
<dbReference type="Pfam" id="PF10516">
    <property type="entry name" value="SHNi-TPR"/>
    <property type="match status" value="1"/>
</dbReference>
<feature type="region of interest" description="Disordered" evidence="8">
    <location>
        <begin position="126"/>
        <end position="148"/>
    </location>
</feature>
<evidence type="ECO:0000256" key="3">
    <source>
        <dbReference type="ARBA" id="ARBA00022737"/>
    </source>
</evidence>
<evidence type="ECO:0000256" key="1">
    <source>
        <dbReference type="ARBA" id="ARBA00004123"/>
    </source>
</evidence>
<evidence type="ECO:0000256" key="5">
    <source>
        <dbReference type="ARBA" id="ARBA00023242"/>
    </source>
</evidence>
<dbReference type="GO" id="GO:0034080">
    <property type="term" value="P:CENP-A containing chromatin assembly"/>
    <property type="evidence" value="ECO:0007669"/>
    <property type="project" value="TreeGrafter"/>
</dbReference>
<dbReference type="Proteomes" id="UP000320762">
    <property type="component" value="Unassembled WGS sequence"/>
</dbReference>
<organism evidence="10 11">
    <name type="scientific">Schizophyllum amplum</name>
    <dbReference type="NCBI Taxonomy" id="97359"/>
    <lineage>
        <taxon>Eukaryota</taxon>
        <taxon>Fungi</taxon>
        <taxon>Dikarya</taxon>
        <taxon>Basidiomycota</taxon>
        <taxon>Agaricomycotina</taxon>
        <taxon>Agaricomycetes</taxon>
        <taxon>Agaricomycetidae</taxon>
        <taxon>Agaricales</taxon>
        <taxon>Schizophyllaceae</taxon>
        <taxon>Schizophyllum</taxon>
    </lineage>
</organism>
<evidence type="ECO:0000256" key="7">
    <source>
        <dbReference type="SAM" id="Coils"/>
    </source>
</evidence>
<protein>
    <recommendedName>
        <fullName evidence="9">Tetratricopeptide SHNi-TPR domain-containing protein</fullName>
    </recommendedName>
</protein>